<dbReference type="PANTHER" id="PTHR11306">
    <property type="entry name" value="NIEMANN PICK TYPE C2 PROTEIN NPC2-RELATED"/>
    <property type="match status" value="1"/>
</dbReference>
<dbReference type="AlphaFoldDB" id="A0A8J6L435"/>
<evidence type="ECO:0000256" key="2">
    <source>
        <dbReference type="ARBA" id="ARBA00006370"/>
    </source>
</evidence>
<dbReference type="Pfam" id="PF02221">
    <property type="entry name" value="E1_DerP2_DerF2"/>
    <property type="match status" value="2"/>
</dbReference>
<dbReference type="FunFam" id="2.60.40.770:FF:000001">
    <property type="entry name" value="NPC intracellular cholesterol transporter 2"/>
    <property type="match status" value="1"/>
</dbReference>
<evidence type="ECO:0000256" key="1">
    <source>
        <dbReference type="ARBA" id="ARBA00004613"/>
    </source>
</evidence>
<accession>A0A8J6L435</accession>
<dbReference type="PANTHER" id="PTHR11306:SF55">
    <property type="entry name" value="GEO08227P1-RELATED"/>
    <property type="match status" value="1"/>
</dbReference>
<protein>
    <recommendedName>
        <fullName evidence="5">MD-2-related lipid-recognition domain-containing protein</fullName>
    </recommendedName>
</protein>
<dbReference type="InterPro" id="IPR039670">
    <property type="entry name" value="NPC2-like"/>
</dbReference>
<name>A0A8J6L435_TENMO</name>
<dbReference type="EMBL" id="JABDTM020027235">
    <property type="protein sequence ID" value="KAH0810834.1"/>
    <property type="molecule type" value="Genomic_DNA"/>
</dbReference>
<dbReference type="Gene3D" id="2.60.40.770">
    <property type="match status" value="2"/>
</dbReference>
<dbReference type="GO" id="GO:0015918">
    <property type="term" value="P:sterol transport"/>
    <property type="evidence" value="ECO:0007669"/>
    <property type="project" value="InterPro"/>
</dbReference>
<keyword evidence="4" id="KW-0732">Signal</keyword>
<feature type="domain" description="MD-2-related lipid-recognition" evidence="5">
    <location>
        <begin position="148"/>
        <end position="271"/>
    </location>
</feature>
<evidence type="ECO:0000313" key="6">
    <source>
        <dbReference type="EMBL" id="KAH0810834.1"/>
    </source>
</evidence>
<dbReference type="InterPro" id="IPR003172">
    <property type="entry name" value="ML_dom"/>
</dbReference>
<comment type="caution">
    <text evidence="6">The sequence shown here is derived from an EMBL/GenBank/DDBJ whole genome shotgun (WGS) entry which is preliminary data.</text>
</comment>
<evidence type="ECO:0000259" key="5">
    <source>
        <dbReference type="SMART" id="SM00737"/>
    </source>
</evidence>
<evidence type="ECO:0000256" key="4">
    <source>
        <dbReference type="SAM" id="SignalP"/>
    </source>
</evidence>
<comment type="subcellular location">
    <subcellularLocation>
        <location evidence="1">Secreted</location>
    </subcellularLocation>
</comment>
<reference evidence="6" key="2">
    <citation type="submission" date="2021-08" db="EMBL/GenBank/DDBJ databases">
        <authorList>
            <person name="Eriksson T."/>
        </authorList>
    </citation>
    <scope>NUCLEOTIDE SEQUENCE</scope>
    <source>
        <strain evidence="6">Stoneville</strain>
        <tissue evidence="6">Whole head</tissue>
    </source>
</reference>
<sequence>MFKLTLRSLTIFLMVAVINSEIHPFEQCSDIDTDLCEIKQVRVSPCQRGDNGYLCSFKGGDPITIDLDFVPHFNAEDLVHYYSFIDPSSEVPLPVTKINQCYDGECPLRKGELKSYQRVIRARASQPGPKNYNMKWKFVDTKNRSHGYSDDSICEIKELRVEPCKEAKSRKPCKFKSGTNSTIEFDYVPHFESERLLNQAYSVTPLLDLPLIGMDRDGCKFAQCPTKIGENGTYKNVLYMSPAFPLLNYQVKWRLWDAKNGEKGCCFTFKIKIVR</sequence>
<dbReference type="GO" id="GO:0005576">
    <property type="term" value="C:extracellular region"/>
    <property type="evidence" value="ECO:0007669"/>
    <property type="project" value="UniProtKB-SubCell"/>
</dbReference>
<dbReference type="InterPro" id="IPR014756">
    <property type="entry name" value="Ig_E-set"/>
</dbReference>
<keyword evidence="3" id="KW-0964">Secreted</keyword>
<dbReference type="GO" id="GO:0032934">
    <property type="term" value="F:sterol binding"/>
    <property type="evidence" value="ECO:0007669"/>
    <property type="project" value="InterPro"/>
</dbReference>
<gene>
    <name evidence="6" type="ORF">GEV33_011961</name>
</gene>
<proteinExistence type="inferred from homology"/>
<dbReference type="Proteomes" id="UP000719412">
    <property type="component" value="Unassembled WGS sequence"/>
</dbReference>
<comment type="similarity">
    <text evidence="2">Belongs to the NPC2 family.</text>
</comment>
<dbReference type="SMART" id="SM00737">
    <property type="entry name" value="ML"/>
    <property type="match status" value="2"/>
</dbReference>
<reference evidence="6" key="1">
    <citation type="journal article" date="2020" name="J Insects Food Feed">
        <title>The yellow mealworm (Tenebrio molitor) genome: a resource for the emerging insects as food and feed industry.</title>
        <authorList>
            <person name="Eriksson T."/>
            <person name="Andere A."/>
            <person name="Kelstrup H."/>
            <person name="Emery V."/>
            <person name="Picard C."/>
        </authorList>
    </citation>
    <scope>NUCLEOTIDE SEQUENCE</scope>
    <source>
        <strain evidence="6">Stoneville</strain>
        <tissue evidence="6">Whole head</tissue>
    </source>
</reference>
<feature type="chain" id="PRO_5035273286" description="MD-2-related lipid-recognition domain-containing protein" evidence="4">
    <location>
        <begin position="21"/>
        <end position="275"/>
    </location>
</feature>
<feature type="domain" description="MD-2-related lipid-recognition" evidence="5">
    <location>
        <begin position="25"/>
        <end position="143"/>
    </location>
</feature>
<organism evidence="6 7">
    <name type="scientific">Tenebrio molitor</name>
    <name type="common">Yellow mealworm beetle</name>
    <dbReference type="NCBI Taxonomy" id="7067"/>
    <lineage>
        <taxon>Eukaryota</taxon>
        <taxon>Metazoa</taxon>
        <taxon>Ecdysozoa</taxon>
        <taxon>Arthropoda</taxon>
        <taxon>Hexapoda</taxon>
        <taxon>Insecta</taxon>
        <taxon>Pterygota</taxon>
        <taxon>Neoptera</taxon>
        <taxon>Endopterygota</taxon>
        <taxon>Coleoptera</taxon>
        <taxon>Polyphaga</taxon>
        <taxon>Cucujiformia</taxon>
        <taxon>Tenebrionidae</taxon>
        <taxon>Tenebrio</taxon>
    </lineage>
</organism>
<evidence type="ECO:0000256" key="3">
    <source>
        <dbReference type="ARBA" id="ARBA00022525"/>
    </source>
</evidence>
<evidence type="ECO:0000313" key="7">
    <source>
        <dbReference type="Proteomes" id="UP000719412"/>
    </source>
</evidence>
<feature type="signal peptide" evidence="4">
    <location>
        <begin position="1"/>
        <end position="20"/>
    </location>
</feature>
<dbReference type="SUPFAM" id="SSF81296">
    <property type="entry name" value="E set domains"/>
    <property type="match status" value="2"/>
</dbReference>
<keyword evidence="7" id="KW-1185">Reference proteome</keyword>